<reference evidence="1" key="1">
    <citation type="submission" date="2022-03" db="EMBL/GenBank/DDBJ databases">
        <title>Draft genome sequence of Aduncisulcus paluster, a free-living microaerophilic Fornicata.</title>
        <authorList>
            <person name="Yuyama I."/>
            <person name="Kume K."/>
            <person name="Tamura T."/>
            <person name="Inagaki Y."/>
            <person name="Hashimoto T."/>
        </authorList>
    </citation>
    <scope>NUCLEOTIDE SEQUENCE</scope>
    <source>
        <strain evidence="1">NY0171</strain>
    </source>
</reference>
<gene>
    <name evidence="1" type="ORF">ADUPG1_013516</name>
</gene>
<evidence type="ECO:0000313" key="1">
    <source>
        <dbReference type="EMBL" id="GKT26886.1"/>
    </source>
</evidence>
<sequence>MEKTELINERLIKSRKKCEKTEKIRSSLHQDNIKYMFDKEFLKLYKTKCGRKYKPSASSGLIPSSYYTQSHISSHSRTGSGIYQGSSTHKRTLSTVNTQIHQKRSCSSPPYNKSLRAILSLSTDIFPIAYRKTEHKCYDSPPSLDISSSHTLPIMMRDEEMEDIRGLSHLGESEASEKVISISKNRNSTLILPIPPKNPPPPPSLPPAPILPTHPAPTIPQKHQLSQSSIPAYLTARFESSVSDEQDSTLTTGQIISTTTISDANTNSLEDSHRNLNIDGSIPAISGKDAPSPHSSETIVHSSIPNEIDVLDGGEIKDGLKDDMFVLSKGEISAKEEDDDDSAFLSSPSISRCYEYVSKQRNPFQLPHDLASDKKHFEGSHSKIPSLGKSLRLKLSTRRQNMKDRADKITDIIDSPIPTIFKEEKEDEIQTYIQQLKKNIRNGR</sequence>
<keyword evidence="2" id="KW-1185">Reference proteome</keyword>
<proteinExistence type="predicted"/>
<dbReference type="Proteomes" id="UP001057375">
    <property type="component" value="Unassembled WGS sequence"/>
</dbReference>
<organism evidence="1 2">
    <name type="scientific">Aduncisulcus paluster</name>
    <dbReference type="NCBI Taxonomy" id="2918883"/>
    <lineage>
        <taxon>Eukaryota</taxon>
        <taxon>Metamonada</taxon>
        <taxon>Carpediemonas-like organisms</taxon>
        <taxon>Aduncisulcus</taxon>
    </lineage>
</organism>
<comment type="caution">
    <text evidence="1">The sequence shown here is derived from an EMBL/GenBank/DDBJ whole genome shotgun (WGS) entry which is preliminary data.</text>
</comment>
<accession>A0ABQ5K7B1</accession>
<name>A0ABQ5K7B1_9EUKA</name>
<dbReference type="EMBL" id="BQXS01012686">
    <property type="protein sequence ID" value="GKT26886.1"/>
    <property type="molecule type" value="Genomic_DNA"/>
</dbReference>
<evidence type="ECO:0000313" key="2">
    <source>
        <dbReference type="Proteomes" id="UP001057375"/>
    </source>
</evidence>
<protein>
    <submittedName>
        <fullName evidence="1">Uncharacterized protein</fullName>
    </submittedName>
</protein>